<feature type="non-terminal residue" evidence="5">
    <location>
        <position position="1"/>
    </location>
</feature>
<reference evidence="5 6" key="1">
    <citation type="submission" date="2018-10" db="EMBL/GenBank/DDBJ databases">
        <title>Fifty Aureobasidium pullulans genomes reveal a recombining polyextremotolerant generalist.</title>
        <authorList>
            <person name="Gostincar C."/>
            <person name="Turk M."/>
            <person name="Zajc J."/>
            <person name="Gunde-Cimerman N."/>
        </authorList>
    </citation>
    <scope>NUCLEOTIDE SEQUENCE [LARGE SCALE GENOMIC DNA]</scope>
    <source>
        <strain evidence="5 6">EXF-3380</strain>
    </source>
</reference>
<gene>
    <name evidence="5" type="ORF">D6C83_06488</name>
</gene>
<dbReference type="InterPro" id="IPR050738">
    <property type="entry name" value="Sulfatase"/>
</dbReference>
<feature type="compositionally biased region" description="Polar residues" evidence="3">
    <location>
        <begin position="960"/>
        <end position="973"/>
    </location>
</feature>
<feature type="region of interest" description="Disordered" evidence="3">
    <location>
        <begin position="953"/>
        <end position="1021"/>
    </location>
</feature>
<dbReference type="GO" id="GO:0004065">
    <property type="term" value="F:arylsulfatase activity"/>
    <property type="evidence" value="ECO:0007669"/>
    <property type="project" value="TreeGrafter"/>
</dbReference>
<evidence type="ECO:0000313" key="6">
    <source>
        <dbReference type="Proteomes" id="UP000304947"/>
    </source>
</evidence>
<feature type="domain" description="Sulfatase N-terminal" evidence="4">
    <location>
        <begin position="21"/>
        <end position="111"/>
    </location>
</feature>
<dbReference type="Gene3D" id="3.40.720.10">
    <property type="entry name" value="Alkaline Phosphatase, subunit A"/>
    <property type="match status" value="1"/>
</dbReference>
<evidence type="ECO:0000313" key="5">
    <source>
        <dbReference type="EMBL" id="TIA38094.1"/>
    </source>
</evidence>
<comment type="caution">
    <text evidence="5">The sequence shown here is derived from an EMBL/GenBank/DDBJ whole genome shotgun (WGS) entry which is preliminary data.</text>
</comment>
<dbReference type="GO" id="GO:0003729">
    <property type="term" value="F:mRNA binding"/>
    <property type="evidence" value="ECO:0007669"/>
    <property type="project" value="InterPro"/>
</dbReference>
<keyword evidence="2" id="KW-0378">Hydrolase</keyword>
<dbReference type="Pfam" id="PF00884">
    <property type="entry name" value="Sulfatase"/>
    <property type="match status" value="1"/>
</dbReference>
<protein>
    <recommendedName>
        <fullName evidence="4">Sulfatase N-terminal domain-containing protein</fullName>
    </recommendedName>
</protein>
<accession>A0A4T0C086</accession>
<dbReference type="PANTHER" id="PTHR42693">
    <property type="entry name" value="ARYLSULFATASE FAMILY MEMBER"/>
    <property type="match status" value="1"/>
</dbReference>
<dbReference type="PANTHER" id="PTHR42693:SF53">
    <property type="entry name" value="ENDO-4-O-SULFATASE"/>
    <property type="match status" value="1"/>
</dbReference>
<evidence type="ECO:0000259" key="4">
    <source>
        <dbReference type="Pfam" id="PF00884"/>
    </source>
</evidence>
<evidence type="ECO:0000256" key="2">
    <source>
        <dbReference type="ARBA" id="ARBA00022801"/>
    </source>
</evidence>
<dbReference type="Proteomes" id="UP000304947">
    <property type="component" value="Unassembled WGS sequence"/>
</dbReference>
<dbReference type="AlphaFoldDB" id="A0A4T0C086"/>
<evidence type="ECO:0000256" key="3">
    <source>
        <dbReference type="SAM" id="MobiDB-lite"/>
    </source>
</evidence>
<dbReference type="InterPro" id="IPR000917">
    <property type="entry name" value="Sulfatase_N"/>
</dbReference>
<feature type="compositionally biased region" description="Polar residues" evidence="3">
    <location>
        <begin position="1009"/>
        <end position="1020"/>
    </location>
</feature>
<comment type="similarity">
    <text evidence="1">Belongs to the sulfatase family.</text>
</comment>
<dbReference type="Pfam" id="PF07927">
    <property type="entry name" value="HicA_toxin"/>
    <property type="match status" value="1"/>
</dbReference>
<sequence length="1138" mass="131535">DPKTLEVPEYINNIDETKFEFSEYYRAIGRLDQGIGFILERLEASGLADDTLVVFLSDNGPPFLNSKTTLYDAGIHLPFIVRNPKASVKGIENPNLISYVDIFPTFQDWSGKTYTPTSDAPHAPKELAGQSFLPILERSTLLPEEAWKHHIFGSHTFHESTNYWPTRILRTRKYKYHRNVAWRLDFPFSADLYGSLTWDGIRHSQPKGKEGDIKVGQRKLKDYIFRPPEELYDLENDPLELSNLALEDGNRGLLLEMRGRLEKWQEDGGPLWDIRHSLTRSKPQSMVIPSLGNTRKPAIGEALDPENPPKIPFTCRCKICCHQYFPATIEVNDKEAHQLITSLVVDARQDLDFLRRTIAEHADYLVTRWKKKSCEKRSVFLSENVDIFDKKFAAVHLLHMRSSPENCDYTSELMQSLEGLGDERVKAKLAGALHQSRVKKMISAYQDTWLLPYLDSDMLSEDSSLLLALLHHRTSHEPEEWILFDDLNVDLAERFGIVTQTFNPHCVVVQGPDFGKMVEYNADQAHRYEIIGFTKAHNILLAQQRMMAFLRKIVTGLLDEANEPPVIDFHPKWAHLIGTSFSRFDSTFAWSTESVRPFSSPPKFDPIETIELVRSRHRVLKDHLEQLQTDPAYVQLHARTYKNALFFETMRHEDIWPHIVDQVFVGPMIRECYWRQMLYECDKMERAWLKMTEFPSEANKLYYNETILYVQDLCVETLAVFINHCSLVYQRGFERNFKFSGSGRTRHLNRRFDRKDWFPDDILYWSISCLGHDRYRPFTMDPSLNFTVIDYLCRTDPKEASRMDQNLVDELSDMAVLNSISNNIQCRPSHGREYTLKLPVEEENIRADWIKKSNTPKDKEMGDTTAGHLSNFCTNHLWPKGTKNEQWLQQATQSREALDRFWEAFRSQWAKKLRGTGVKSSSIDEDLDLMSASKKEECLAEIAAERDEVRHQEYKRRMEGQNQPVSPIESQTMWGDENKSSVPLAVRSKAKRHNEGEPSEESAQPPPTTANSPSRSSTPPSLIAVKHDNMAVFHHMFPSSGQESQRCFSWQHFLNAMIDAGFSILQSQGSAVTLRQDEERGEGVRTIVVHRPHPSPTINPVMLRSIAKRMTKWFGWKRELFIERGKERKGRSNLGSEA</sequence>
<name>A0A4T0C086_AURPU</name>
<dbReference type="InterPro" id="IPR012933">
    <property type="entry name" value="HicA_mRNA_interferase"/>
</dbReference>
<dbReference type="SUPFAM" id="SSF53649">
    <property type="entry name" value="Alkaline phosphatase-like"/>
    <property type="match status" value="1"/>
</dbReference>
<dbReference type="InterPro" id="IPR017850">
    <property type="entry name" value="Alkaline_phosphatase_core_sf"/>
</dbReference>
<dbReference type="EMBL" id="QZBU01002400">
    <property type="protein sequence ID" value="TIA38094.1"/>
    <property type="molecule type" value="Genomic_DNA"/>
</dbReference>
<evidence type="ECO:0000256" key="1">
    <source>
        <dbReference type="ARBA" id="ARBA00008779"/>
    </source>
</evidence>
<proteinExistence type="inferred from homology"/>
<organism evidence="5 6">
    <name type="scientific">Aureobasidium pullulans</name>
    <name type="common">Black yeast</name>
    <name type="synonym">Pullularia pullulans</name>
    <dbReference type="NCBI Taxonomy" id="5580"/>
    <lineage>
        <taxon>Eukaryota</taxon>
        <taxon>Fungi</taxon>
        <taxon>Dikarya</taxon>
        <taxon>Ascomycota</taxon>
        <taxon>Pezizomycotina</taxon>
        <taxon>Dothideomycetes</taxon>
        <taxon>Dothideomycetidae</taxon>
        <taxon>Dothideales</taxon>
        <taxon>Saccotheciaceae</taxon>
        <taxon>Aureobasidium</taxon>
    </lineage>
</organism>